<dbReference type="AlphaFoldDB" id="A0A327YAU9"/>
<protein>
    <submittedName>
        <fullName evidence="1">Uncharacterized protein</fullName>
    </submittedName>
</protein>
<name>A0A327YAU9_9RHOB</name>
<sequence length="70" mass="7741">MAFEDLIFDFTPGRDALQIESDVIDDLDALVFQESADELILVLGENKTVVFEGDYTAEVLLVQGSIELFG</sequence>
<organism evidence="1 2">
    <name type="scientific">Salipiger aestuarii</name>
    <dbReference type="NCBI Taxonomy" id="568098"/>
    <lineage>
        <taxon>Bacteria</taxon>
        <taxon>Pseudomonadati</taxon>
        <taxon>Pseudomonadota</taxon>
        <taxon>Alphaproteobacteria</taxon>
        <taxon>Rhodobacterales</taxon>
        <taxon>Roseobacteraceae</taxon>
        <taxon>Salipiger</taxon>
    </lineage>
</organism>
<reference evidence="1 2" key="1">
    <citation type="submission" date="2018-06" db="EMBL/GenBank/DDBJ databases">
        <title>Genomic Encyclopedia of Archaeal and Bacterial Type Strains, Phase II (KMG-II): from individual species to whole genera.</title>
        <authorList>
            <person name="Goeker M."/>
        </authorList>
    </citation>
    <scope>NUCLEOTIDE SEQUENCE [LARGE SCALE GENOMIC DNA]</scope>
    <source>
        <strain evidence="1 2">DSM 22011</strain>
    </source>
</reference>
<evidence type="ECO:0000313" key="1">
    <source>
        <dbReference type="EMBL" id="RAK17212.1"/>
    </source>
</evidence>
<keyword evidence="2" id="KW-1185">Reference proteome</keyword>
<accession>A0A327YAU9</accession>
<proteinExistence type="predicted"/>
<dbReference type="Proteomes" id="UP000249165">
    <property type="component" value="Unassembled WGS sequence"/>
</dbReference>
<dbReference type="EMBL" id="QLMG01000015">
    <property type="protein sequence ID" value="RAK17212.1"/>
    <property type="molecule type" value="Genomic_DNA"/>
</dbReference>
<gene>
    <name evidence="1" type="ORF">ATI53_101510</name>
</gene>
<evidence type="ECO:0000313" key="2">
    <source>
        <dbReference type="Proteomes" id="UP000249165"/>
    </source>
</evidence>
<comment type="caution">
    <text evidence="1">The sequence shown here is derived from an EMBL/GenBank/DDBJ whole genome shotgun (WGS) entry which is preliminary data.</text>
</comment>
<dbReference type="RefSeq" id="WP_111550306.1">
    <property type="nucleotide sequence ID" value="NZ_LIQE01000060.1"/>
</dbReference>